<dbReference type="RefSeq" id="WP_124874403.1">
    <property type="nucleotide sequence ID" value="NZ_RQJO01000008.1"/>
</dbReference>
<sequence>MKPDWEDLVSSSYPETVETIRKLIEDKEYEEAMEGLDELYENMSNTDKRALESQLVRLMVHVLKWRYQPQKRSTSWVRTVVNARREIHKLQKYVPSLNREFIENNWQESFGDAVEEAKAEMNLSRKDKFEPAPLTWQEVFEDEYLL</sequence>
<keyword evidence="2" id="KW-1185">Reference proteome</keyword>
<name>A0A3P1BSM9_9BACT</name>
<evidence type="ECO:0000313" key="1">
    <source>
        <dbReference type="EMBL" id="RRB04057.1"/>
    </source>
</evidence>
<accession>A0A3P1BSM9</accession>
<evidence type="ECO:0000313" key="2">
    <source>
        <dbReference type="Proteomes" id="UP000271925"/>
    </source>
</evidence>
<dbReference type="OrthoDB" id="425753at2"/>
<organism evidence="1 2">
    <name type="scientific">Larkinella rosea</name>
    <dbReference type="NCBI Taxonomy" id="2025312"/>
    <lineage>
        <taxon>Bacteria</taxon>
        <taxon>Pseudomonadati</taxon>
        <taxon>Bacteroidota</taxon>
        <taxon>Cytophagia</taxon>
        <taxon>Cytophagales</taxon>
        <taxon>Spirosomataceae</taxon>
        <taxon>Larkinella</taxon>
    </lineage>
</organism>
<dbReference type="Proteomes" id="UP000271925">
    <property type="component" value="Unassembled WGS sequence"/>
</dbReference>
<reference evidence="1 2" key="1">
    <citation type="submission" date="2018-11" db="EMBL/GenBank/DDBJ databases">
        <authorList>
            <person name="Zhou Z."/>
            <person name="Wang G."/>
        </authorList>
    </citation>
    <scope>NUCLEOTIDE SEQUENCE [LARGE SCALE GENOMIC DNA]</scope>
    <source>
        <strain evidence="1 2">KCTC52004</strain>
    </source>
</reference>
<comment type="caution">
    <text evidence="1">The sequence shown here is derived from an EMBL/GenBank/DDBJ whole genome shotgun (WGS) entry which is preliminary data.</text>
</comment>
<dbReference type="EMBL" id="RQJO01000008">
    <property type="protein sequence ID" value="RRB04057.1"/>
    <property type="molecule type" value="Genomic_DNA"/>
</dbReference>
<dbReference type="InterPro" id="IPR002636">
    <property type="entry name" value="DUF29"/>
</dbReference>
<protein>
    <submittedName>
        <fullName evidence="1">DUF29 domain-containing protein</fullName>
    </submittedName>
</protein>
<dbReference type="PANTHER" id="PTHR34235">
    <property type="entry name" value="SLR1203 PROTEIN-RELATED"/>
    <property type="match status" value="1"/>
</dbReference>
<dbReference type="AlphaFoldDB" id="A0A3P1BSM9"/>
<dbReference type="Gene3D" id="1.20.1220.20">
    <property type="entry name" value="Uncharcterised protein PF01724"/>
    <property type="match status" value="1"/>
</dbReference>
<proteinExistence type="predicted"/>
<gene>
    <name evidence="1" type="ORF">EHT25_11060</name>
</gene>
<dbReference type="PANTHER" id="PTHR34235:SF4">
    <property type="entry name" value="SLR0291 PROTEIN"/>
    <property type="match status" value="1"/>
</dbReference>
<dbReference type="Pfam" id="PF01724">
    <property type="entry name" value="DUF29"/>
    <property type="match status" value="1"/>
</dbReference>